<keyword evidence="2" id="KW-1185">Reference proteome</keyword>
<organism evidence="1 2">
    <name type="scientific">Smallanthus sonchifolius</name>
    <dbReference type="NCBI Taxonomy" id="185202"/>
    <lineage>
        <taxon>Eukaryota</taxon>
        <taxon>Viridiplantae</taxon>
        <taxon>Streptophyta</taxon>
        <taxon>Embryophyta</taxon>
        <taxon>Tracheophyta</taxon>
        <taxon>Spermatophyta</taxon>
        <taxon>Magnoliopsida</taxon>
        <taxon>eudicotyledons</taxon>
        <taxon>Gunneridae</taxon>
        <taxon>Pentapetalae</taxon>
        <taxon>asterids</taxon>
        <taxon>campanulids</taxon>
        <taxon>Asterales</taxon>
        <taxon>Asteraceae</taxon>
        <taxon>Asteroideae</taxon>
        <taxon>Heliantheae alliance</taxon>
        <taxon>Millerieae</taxon>
        <taxon>Smallanthus</taxon>
    </lineage>
</organism>
<reference evidence="2" key="1">
    <citation type="journal article" date="2022" name="Mol. Ecol. Resour.">
        <title>The genomes of chicory, endive, great burdock and yacon provide insights into Asteraceae palaeo-polyploidization history and plant inulin production.</title>
        <authorList>
            <person name="Fan W."/>
            <person name="Wang S."/>
            <person name="Wang H."/>
            <person name="Wang A."/>
            <person name="Jiang F."/>
            <person name="Liu H."/>
            <person name="Zhao H."/>
            <person name="Xu D."/>
            <person name="Zhang Y."/>
        </authorList>
    </citation>
    <scope>NUCLEOTIDE SEQUENCE [LARGE SCALE GENOMIC DNA]</scope>
    <source>
        <strain evidence="2">cv. Yunnan</strain>
    </source>
</reference>
<dbReference type="EMBL" id="CM042042">
    <property type="protein sequence ID" value="KAI3704086.1"/>
    <property type="molecule type" value="Genomic_DNA"/>
</dbReference>
<name>A0ACB9A2Y6_9ASTR</name>
<evidence type="ECO:0000313" key="1">
    <source>
        <dbReference type="EMBL" id="KAI3704086.1"/>
    </source>
</evidence>
<dbReference type="Proteomes" id="UP001056120">
    <property type="component" value="Linkage Group LG25"/>
</dbReference>
<protein>
    <submittedName>
        <fullName evidence="1">Uncharacterized protein</fullName>
    </submittedName>
</protein>
<proteinExistence type="predicted"/>
<reference evidence="1 2" key="2">
    <citation type="journal article" date="2022" name="Mol. Ecol. Resour.">
        <title>The genomes of chicory, endive, great burdock and yacon provide insights into Asteraceae paleo-polyploidization history and plant inulin production.</title>
        <authorList>
            <person name="Fan W."/>
            <person name="Wang S."/>
            <person name="Wang H."/>
            <person name="Wang A."/>
            <person name="Jiang F."/>
            <person name="Liu H."/>
            <person name="Zhao H."/>
            <person name="Xu D."/>
            <person name="Zhang Y."/>
        </authorList>
    </citation>
    <scope>NUCLEOTIDE SEQUENCE [LARGE SCALE GENOMIC DNA]</scope>
    <source>
        <strain evidence="2">cv. Yunnan</strain>
        <tissue evidence="1">Leaves</tissue>
    </source>
</reference>
<comment type="caution">
    <text evidence="1">The sequence shown here is derived from an EMBL/GenBank/DDBJ whole genome shotgun (WGS) entry which is preliminary data.</text>
</comment>
<accession>A0ACB9A2Y6</accession>
<gene>
    <name evidence="1" type="ORF">L1987_74294</name>
</gene>
<sequence>MRTHKTISLYQTLEKLRHYTLPETQACTRPEVFAKHWQSYGIKRLLRHRRAHKTCSLSQTLAKLRHYTPPETQARTRPESFAKHLQRYGITRRLRHRRAPKTCVWQSYGITRLMRHRRDHKTQSLCQTLAKLWHYTPLETQERAPDLHSLPNIGNATALHAS</sequence>
<evidence type="ECO:0000313" key="2">
    <source>
        <dbReference type="Proteomes" id="UP001056120"/>
    </source>
</evidence>